<dbReference type="OrthoDB" id="9776552at2"/>
<dbReference type="Gene3D" id="6.10.340.10">
    <property type="match status" value="1"/>
</dbReference>
<organism evidence="9 10">
    <name type="scientific">Paenibacillus swuensis</name>
    <dbReference type="NCBI Taxonomy" id="1178515"/>
    <lineage>
        <taxon>Bacteria</taxon>
        <taxon>Bacillati</taxon>
        <taxon>Bacillota</taxon>
        <taxon>Bacilli</taxon>
        <taxon>Bacillales</taxon>
        <taxon>Paenibacillaceae</taxon>
        <taxon>Paenibacillus</taxon>
    </lineage>
</organism>
<feature type="domain" description="HAMP" evidence="8">
    <location>
        <begin position="323"/>
        <end position="375"/>
    </location>
</feature>
<accession>A0A172THJ3</accession>
<evidence type="ECO:0000256" key="3">
    <source>
        <dbReference type="ARBA" id="ARBA00022553"/>
    </source>
</evidence>
<evidence type="ECO:0000256" key="5">
    <source>
        <dbReference type="ARBA" id="ARBA00022777"/>
    </source>
</evidence>
<dbReference type="Pfam" id="PF06580">
    <property type="entry name" value="His_kinase"/>
    <property type="match status" value="1"/>
</dbReference>
<sequence length="617" mass="70537">MSRRIFSTMNLKMRHKLLLSYCIVVMIPVAVIGYLFVQRTMSIVVEQHRYENRITFKQATANLTNELETYIKFTDSTLFDQQLMDYLSIEFPKTTDFFDLYKQLKNLATEYSNQFYALGKNVKVRFYSNNPTILKDDHVFYDINETVQSEAWYRSAIAANGKISTGGLQKNDGESHIILVRKISFMEKYTTVIRMDIPEKELHTLIAEEGKNRNKRIFLIDGDGRVLSAASERETIGSSLVLGELWEGGRVLGDRSHAEFEHAGNQLLYQQFGSHMMDQPWALVSISSPGTTLNPFYDLVRQSLAVVCTSILAAVVLMFYFSGKLTKRLKALVRNMSTIREGRFHVFVQDQAGDEIGELSRSFRHMVQRMDYLVSEVYTAEVHKKEAEIKALQSQINPHFLFNTLQSIQGHLLKGGDELSSDMVGRLARLFRRSLEWDNDMVTLACEAELAKDYLAIQKLRFQERLQYHVDVQQVPVNCIMPKFILQPLVENAVQHGLETLQRSVTIEVTAVLIEDTLTIRIYDNGGGMGKIRLAQVTKEMNAAGLDRPSCHMGLRNVHQRIQLAYGGEFGLTMESEPDRFTIVDIRLPLILEEDESQNEGVDPTCTTFLSQKTSLW</sequence>
<keyword evidence="3" id="KW-0597">Phosphoprotein</keyword>
<evidence type="ECO:0000256" key="6">
    <source>
        <dbReference type="ARBA" id="ARBA00023136"/>
    </source>
</evidence>
<evidence type="ECO:0000256" key="2">
    <source>
        <dbReference type="ARBA" id="ARBA00022475"/>
    </source>
</evidence>
<dbReference type="KEGG" id="pswu:SY83_09275"/>
<dbReference type="GO" id="GO:0005886">
    <property type="term" value="C:plasma membrane"/>
    <property type="evidence" value="ECO:0007669"/>
    <property type="project" value="UniProtKB-SubCell"/>
</dbReference>
<keyword evidence="7" id="KW-0812">Transmembrane</keyword>
<reference evidence="9 10" key="1">
    <citation type="submission" date="2015-01" db="EMBL/GenBank/DDBJ databases">
        <title>Paenibacillus swuensis/DY6/whole genome sequencing.</title>
        <authorList>
            <person name="Kim M.K."/>
            <person name="Srinivasan S."/>
            <person name="Lee J.-J."/>
        </authorList>
    </citation>
    <scope>NUCLEOTIDE SEQUENCE [LARGE SCALE GENOMIC DNA]</scope>
    <source>
        <strain evidence="9 10">DY6</strain>
    </source>
</reference>
<dbReference type="PATRIC" id="fig|1178515.4.peg.1852"/>
<dbReference type="InterPro" id="IPR050640">
    <property type="entry name" value="Bact_2-comp_sensor_kinase"/>
</dbReference>
<evidence type="ECO:0000259" key="8">
    <source>
        <dbReference type="PROSITE" id="PS50885"/>
    </source>
</evidence>
<evidence type="ECO:0000256" key="1">
    <source>
        <dbReference type="ARBA" id="ARBA00004651"/>
    </source>
</evidence>
<keyword evidence="10" id="KW-1185">Reference proteome</keyword>
<proteinExistence type="predicted"/>
<dbReference type="RefSeq" id="WP_068605983.1">
    <property type="nucleotide sequence ID" value="NZ_CP011388.1"/>
</dbReference>
<dbReference type="SMART" id="SM00304">
    <property type="entry name" value="HAMP"/>
    <property type="match status" value="1"/>
</dbReference>
<dbReference type="CDD" id="cd06225">
    <property type="entry name" value="HAMP"/>
    <property type="match status" value="1"/>
</dbReference>
<keyword evidence="7" id="KW-1133">Transmembrane helix</keyword>
<dbReference type="Pfam" id="PF00672">
    <property type="entry name" value="HAMP"/>
    <property type="match status" value="1"/>
</dbReference>
<dbReference type="InterPro" id="IPR036890">
    <property type="entry name" value="HATPase_C_sf"/>
</dbReference>
<dbReference type="Gene3D" id="3.30.565.10">
    <property type="entry name" value="Histidine kinase-like ATPase, C-terminal domain"/>
    <property type="match status" value="1"/>
</dbReference>
<dbReference type="InterPro" id="IPR010559">
    <property type="entry name" value="Sig_transdc_His_kin_internal"/>
</dbReference>
<dbReference type="InterPro" id="IPR003660">
    <property type="entry name" value="HAMP_dom"/>
</dbReference>
<comment type="subcellular location">
    <subcellularLocation>
        <location evidence="1">Cell membrane</location>
        <topology evidence="1">Multi-pass membrane protein</topology>
    </subcellularLocation>
</comment>
<evidence type="ECO:0000313" key="9">
    <source>
        <dbReference type="EMBL" id="ANE46432.1"/>
    </source>
</evidence>
<dbReference type="STRING" id="1178515.SY83_09275"/>
<keyword evidence="4" id="KW-0808">Transferase</keyword>
<dbReference type="InterPro" id="IPR003594">
    <property type="entry name" value="HATPase_dom"/>
</dbReference>
<protein>
    <recommendedName>
        <fullName evidence="8">HAMP domain-containing protein</fullName>
    </recommendedName>
</protein>
<keyword evidence="2" id="KW-1003">Cell membrane</keyword>
<name>A0A172THJ3_9BACL</name>
<feature type="transmembrane region" description="Helical" evidence="7">
    <location>
        <begin position="18"/>
        <end position="37"/>
    </location>
</feature>
<evidence type="ECO:0000256" key="7">
    <source>
        <dbReference type="SAM" id="Phobius"/>
    </source>
</evidence>
<dbReference type="PROSITE" id="PS50885">
    <property type="entry name" value="HAMP"/>
    <property type="match status" value="1"/>
</dbReference>
<dbReference type="Proteomes" id="UP000076927">
    <property type="component" value="Chromosome"/>
</dbReference>
<keyword evidence="5" id="KW-0418">Kinase</keyword>
<dbReference type="GO" id="GO:0000155">
    <property type="term" value="F:phosphorelay sensor kinase activity"/>
    <property type="evidence" value="ECO:0007669"/>
    <property type="project" value="InterPro"/>
</dbReference>
<dbReference type="SUPFAM" id="SSF158472">
    <property type="entry name" value="HAMP domain-like"/>
    <property type="match status" value="1"/>
</dbReference>
<dbReference type="EMBL" id="CP011388">
    <property type="protein sequence ID" value="ANE46432.1"/>
    <property type="molecule type" value="Genomic_DNA"/>
</dbReference>
<dbReference type="Pfam" id="PF02518">
    <property type="entry name" value="HATPase_c"/>
    <property type="match status" value="1"/>
</dbReference>
<dbReference type="PANTHER" id="PTHR34220:SF7">
    <property type="entry name" value="SENSOR HISTIDINE KINASE YPDA"/>
    <property type="match status" value="1"/>
</dbReference>
<evidence type="ECO:0000313" key="10">
    <source>
        <dbReference type="Proteomes" id="UP000076927"/>
    </source>
</evidence>
<gene>
    <name evidence="9" type="ORF">SY83_09275</name>
</gene>
<dbReference type="AlphaFoldDB" id="A0A172THJ3"/>
<evidence type="ECO:0000256" key="4">
    <source>
        <dbReference type="ARBA" id="ARBA00022679"/>
    </source>
</evidence>
<dbReference type="SUPFAM" id="SSF55874">
    <property type="entry name" value="ATPase domain of HSP90 chaperone/DNA topoisomerase II/histidine kinase"/>
    <property type="match status" value="1"/>
</dbReference>
<dbReference type="PANTHER" id="PTHR34220">
    <property type="entry name" value="SENSOR HISTIDINE KINASE YPDA"/>
    <property type="match status" value="1"/>
</dbReference>
<keyword evidence="6 7" id="KW-0472">Membrane</keyword>